<reference evidence="1" key="1">
    <citation type="submission" date="2022-11" db="EMBL/GenBank/DDBJ databases">
        <title>beta-Carotene-producing bacterium, Jeongeuplla avenae sp. nov., alleviates the salt stress of Arabidopsis seedlings.</title>
        <authorList>
            <person name="Jiang L."/>
            <person name="Lee J."/>
        </authorList>
    </citation>
    <scope>NUCLEOTIDE SEQUENCE</scope>
    <source>
        <strain evidence="1">DY_R2A_6</strain>
    </source>
</reference>
<proteinExistence type="predicted"/>
<name>A0ACD4NVN1_9HYPH</name>
<gene>
    <name evidence="1" type="ORF">OXU80_11930</name>
</gene>
<organism evidence="1 2">
    <name type="scientific">Antarcticirhabdus aurantiaca</name>
    <dbReference type="NCBI Taxonomy" id="2606717"/>
    <lineage>
        <taxon>Bacteria</taxon>
        <taxon>Pseudomonadati</taxon>
        <taxon>Pseudomonadota</taxon>
        <taxon>Alphaproteobacteria</taxon>
        <taxon>Hyphomicrobiales</taxon>
        <taxon>Aurantimonadaceae</taxon>
        <taxon>Antarcticirhabdus</taxon>
    </lineage>
</organism>
<evidence type="ECO:0000313" key="1">
    <source>
        <dbReference type="EMBL" id="WAJ30861.1"/>
    </source>
</evidence>
<evidence type="ECO:0000313" key="2">
    <source>
        <dbReference type="Proteomes" id="UP001163223"/>
    </source>
</evidence>
<sequence length="130" mass="14260">MAAYEDANQISKEAADNAMKSFSAVTKGFQQIATETSDFTKRSYESSAQMLEKLVQARSVEKVIEVQNEYAASAYQAWIAQATRIGEIYADIAKETYKPFEATFSKAANSATEYGRKAAAQADEAFQQAA</sequence>
<protein>
    <submittedName>
        <fullName evidence="1">Phasin family protein</fullName>
    </submittedName>
</protein>
<accession>A0ACD4NVN1</accession>
<dbReference type="EMBL" id="CP113520">
    <property type="protein sequence ID" value="WAJ30861.1"/>
    <property type="molecule type" value="Genomic_DNA"/>
</dbReference>
<dbReference type="Proteomes" id="UP001163223">
    <property type="component" value="Chromosome"/>
</dbReference>
<keyword evidence="2" id="KW-1185">Reference proteome</keyword>